<gene>
    <name evidence="2" type="ORF">N495_09630</name>
</gene>
<dbReference type="Proteomes" id="UP000032250">
    <property type="component" value="Unassembled WGS sequence"/>
</dbReference>
<name>A0A0D1BVP5_CLOBO</name>
<dbReference type="PROSITE" id="PS51257">
    <property type="entry name" value="PROKAR_LIPOPROTEIN"/>
    <property type="match status" value="1"/>
</dbReference>
<keyword evidence="1" id="KW-0812">Transmembrane</keyword>
<protein>
    <recommendedName>
        <fullName evidence="4">Lipoprotein</fullName>
    </recommendedName>
</protein>
<dbReference type="SUPFAM" id="SSF69304">
    <property type="entry name" value="Tricorn protease N-terminal domain"/>
    <property type="match status" value="1"/>
</dbReference>
<accession>A0A0D1BVP5</accession>
<evidence type="ECO:0008006" key="4">
    <source>
        <dbReference type="Google" id="ProtNLM"/>
    </source>
</evidence>
<evidence type="ECO:0000256" key="1">
    <source>
        <dbReference type="SAM" id="Phobius"/>
    </source>
</evidence>
<dbReference type="RefSeq" id="WP_003485816.1">
    <property type="nucleotide sequence ID" value="NZ_JXSU01000007.1"/>
</dbReference>
<dbReference type="EMBL" id="JXSU01000007">
    <property type="protein sequence ID" value="KIS23842.1"/>
    <property type="molecule type" value="Genomic_DNA"/>
</dbReference>
<evidence type="ECO:0000313" key="2">
    <source>
        <dbReference type="EMBL" id="KIS23842.1"/>
    </source>
</evidence>
<reference evidence="2 3" key="1">
    <citation type="submission" date="2014-06" db="EMBL/GenBank/DDBJ databases">
        <title>Genome characterization of distinct group I Clostridium botulinum lineages.</title>
        <authorList>
            <person name="Giordani F."/>
            <person name="Anselmo A."/>
            <person name="Fillo S."/>
            <person name="Palozzi A.M."/>
            <person name="Fortunato A."/>
            <person name="Gentile B."/>
            <person name="Ciammaruconi A."/>
            <person name="Anniballi F."/>
            <person name="De Medici D."/>
            <person name="Lista F."/>
        </authorList>
    </citation>
    <scope>NUCLEOTIDE SEQUENCE [LARGE SCALE GENOMIC DNA]</scope>
    <source>
        <strain evidence="2 3">B2 450</strain>
    </source>
</reference>
<keyword evidence="1" id="KW-0472">Membrane</keyword>
<sequence length="357" mass="41394">MFKKGFKNIGYFIIVFLVIGLVGCKSHRISEGEKVDIPKFTEVITLKREKDSSDIYNIENGDIDKTMETKDVVDVKYNNKNKTYVFTNFIEKGNELNKNKITIIKNGKQTILDNFYSASDVDISKEGNKIAYRSFKKDSLQSAEGMKIYDLENRKEIKIKSDVLVSGNLFKWLNEDEILYYGINSEKENKAKIYKYNVKENKEEVYVDNIEGICTYFMPNGDDVLLLSRQGDKINLSYYNKKDNSFKKISEEVSLIYKGTKSAKNMYFLGKNDLENKDYLYKIDGNTLNLTKLTYDFPPKIDINGGIVSDKNGNIYFSGYEDLKEQPLNEIYVYKEKDDAVEIMSDEENSYYIMGEK</sequence>
<dbReference type="HOGENOM" id="CLU_065965_0_0_9"/>
<dbReference type="PATRIC" id="fig|1379739.3.peg.2286"/>
<evidence type="ECO:0000313" key="3">
    <source>
        <dbReference type="Proteomes" id="UP000032250"/>
    </source>
</evidence>
<comment type="caution">
    <text evidence="2">The sequence shown here is derived from an EMBL/GenBank/DDBJ whole genome shotgun (WGS) entry which is preliminary data.</text>
</comment>
<dbReference type="AlphaFoldDB" id="A0A0D1BVP5"/>
<proteinExistence type="predicted"/>
<dbReference type="OrthoDB" id="1889062at2"/>
<keyword evidence="1" id="KW-1133">Transmembrane helix</keyword>
<organism evidence="2 3">
    <name type="scientific">Clostridium botulinum B2 450</name>
    <dbReference type="NCBI Taxonomy" id="1379739"/>
    <lineage>
        <taxon>Bacteria</taxon>
        <taxon>Bacillati</taxon>
        <taxon>Bacillota</taxon>
        <taxon>Clostridia</taxon>
        <taxon>Eubacteriales</taxon>
        <taxon>Clostridiaceae</taxon>
        <taxon>Clostridium</taxon>
    </lineage>
</organism>
<feature type="transmembrane region" description="Helical" evidence="1">
    <location>
        <begin position="6"/>
        <end position="24"/>
    </location>
</feature>